<sequence>MDLRKIFESVSLGLTAKFQQSVQIKHHGGKGDNREDAFVDFLCDYLPNKYGTGRGEVISSNNDVSGELDIVIYDKDHCPLFIKSQSHSLYPIESVFGAISMKSHLDSAELKDAYQNIVSLKKIAYKQNFSHSPNPGMQVGLAPVTPVTAIFAYAANRSLSAIAKQVKELDSQLEDISLRPDFVVVLGLGIVGPSGKLRNNFNKYTLPDSADELASERKTGRHTLLRFYMQFLDELNSITQKPLDLHTYFEMPSKVGKFKVRKHDQLMIRKEDEESESSVKRLTQKFIEKIVAESKPVTLEQHFINHLGSLPIGAEQIYDLSSTVYECNPLKKQSLKVVWGENGVPTGDKQSFQPYGIEIDGKRYAVDMGDISESDFEDNPDFTVDELMSS</sequence>
<dbReference type="RefSeq" id="WP_045082989.1">
    <property type="nucleotide sequence ID" value="NZ_JZSZ01000001.1"/>
</dbReference>
<evidence type="ECO:0000313" key="2">
    <source>
        <dbReference type="EMBL" id="PSX09700.1"/>
    </source>
</evidence>
<dbReference type="GeneID" id="61228026"/>
<comment type="caution">
    <text evidence="2">The sequence shown here is derived from an EMBL/GenBank/DDBJ whole genome shotgun (WGS) entry which is preliminary data.</text>
</comment>
<dbReference type="InterPro" id="IPR046537">
    <property type="entry name" value="DUF6602"/>
</dbReference>
<dbReference type="AlphaFoldDB" id="A0A855SGZ8"/>
<dbReference type="Proteomes" id="UP000241440">
    <property type="component" value="Unassembled WGS sequence"/>
</dbReference>
<proteinExistence type="predicted"/>
<dbReference type="Pfam" id="PF20247">
    <property type="entry name" value="DUF6602"/>
    <property type="match status" value="1"/>
</dbReference>
<protein>
    <recommendedName>
        <fullName evidence="1">DUF6602 domain-containing protein</fullName>
    </recommendedName>
</protein>
<organism evidence="2 3">
    <name type="scientific">Photobacterium angustum</name>
    <dbReference type="NCBI Taxonomy" id="661"/>
    <lineage>
        <taxon>Bacteria</taxon>
        <taxon>Pseudomonadati</taxon>
        <taxon>Pseudomonadota</taxon>
        <taxon>Gammaproteobacteria</taxon>
        <taxon>Vibrionales</taxon>
        <taxon>Vibrionaceae</taxon>
        <taxon>Photobacterium</taxon>
    </lineage>
</organism>
<dbReference type="EMBL" id="PYOY01000001">
    <property type="protein sequence ID" value="PSX09700.1"/>
    <property type="molecule type" value="Genomic_DNA"/>
</dbReference>
<evidence type="ECO:0000259" key="1">
    <source>
        <dbReference type="Pfam" id="PF20247"/>
    </source>
</evidence>
<accession>A0A855SGZ8</accession>
<evidence type="ECO:0000313" key="3">
    <source>
        <dbReference type="Proteomes" id="UP000241440"/>
    </source>
</evidence>
<dbReference type="CDD" id="cd21173">
    <property type="entry name" value="NucC-like"/>
    <property type="match status" value="1"/>
</dbReference>
<feature type="domain" description="DUF6602" evidence="1">
    <location>
        <begin position="19"/>
        <end position="122"/>
    </location>
</feature>
<gene>
    <name evidence="2" type="ORF">C0W41_02600</name>
</gene>
<name>A0A855SGZ8_PHOAN</name>
<reference evidence="2 3" key="1">
    <citation type="submission" date="2018-01" db="EMBL/GenBank/DDBJ databases">
        <title>Whole genome sequencing of Histamine producing bacteria.</title>
        <authorList>
            <person name="Butler K."/>
        </authorList>
    </citation>
    <scope>NUCLEOTIDE SEQUENCE [LARGE SCALE GENOMIC DNA]</scope>
    <source>
        <strain evidence="2 3">A2-1</strain>
    </source>
</reference>